<dbReference type="EC" id="3.2.1.21" evidence="3 11"/>
<dbReference type="PANTHER" id="PTHR10353">
    <property type="entry name" value="GLYCOSYL HYDROLASE"/>
    <property type="match status" value="1"/>
</dbReference>
<evidence type="ECO:0000256" key="4">
    <source>
        <dbReference type="ARBA" id="ARBA00022801"/>
    </source>
</evidence>
<dbReference type="PRINTS" id="PR00131">
    <property type="entry name" value="GLHYDRLASE1"/>
</dbReference>
<dbReference type="NCBIfam" id="TIGR03356">
    <property type="entry name" value="BGL"/>
    <property type="match status" value="1"/>
</dbReference>
<dbReference type="GO" id="GO:0005829">
    <property type="term" value="C:cytosol"/>
    <property type="evidence" value="ECO:0007669"/>
    <property type="project" value="TreeGrafter"/>
</dbReference>
<keyword evidence="6" id="KW-0119">Carbohydrate metabolism</keyword>
<evidence type="ECO:0000256" key="3">
    <source>
        <dbReference type="ARBA" id="ARBA00012744"/>
    </source>
</evidence>
<dbReference type="FunFam" id="3.20.20.80:FF:000004">
    <property type="entry name" value="Beta-glucosidase 6-phospho-beta-glucosidase"/>
    <property type="match status" value="1"/>
</dbReference>
<dbReference type="GO" id="GO:0030245">
    <property type="term" value="P:cellulose catabolic process"/>
    <property type="evidence" value="ECO:0007669"/>
    <property type="project" value="UniProtKB-KW"/>
</dbReference>
<reference evidence="12 13" key="1">
    <citation type="journal article" date="2018" name="Sci. Rep.">
        <title>A novel species of the marine cyanobacterium Acaryochloris with a unique pigment content and lifestyle.</title>
        <authorList>
            <person name="Partensky F."/>
            <person name="Six C."/>
            <person name="Ratin M."/>
            <person name="Garczarek L."/>
            <person name="Vaulot D."/>
            <person name="Probert I."/>
            <person name="Calteau A."/>
            <person name="Gourvil P."/>
            <person name="Marie D."/>
            <person name="Grebert T."/>
            <person name="Bouchier C."/>
            <person name="Le Panse S."/>
            <person name="Gachenot M."/>
            <person name="Rodriguez F."/>
            <person name="Garrido J.L."/>
        </authorList>
    </citation>
    <scope>NUCLEOTIDE SEQUENCE [LARGE SCALE GENOMIC DNA]</scope>
    <source>
        <strain evidence="12 13">RCC1774</strain>
    </source>
</reference>
<feature type="binding site" evidence="10">
    <location>
        <begin position="419"/>
        <end position="420"/>
    </location>
    <ligand>
        <name>substrate</name>
    </ligand>
</feature>
<dbReference type="SUPFAM" id="SSF51445">
    <property type="entry name" value="(Trans)glycosidases"/>
    <property type="match status" value="1"/>
</dbReference>
<dbReference type="InterPro" id="IPR001360">
    <property type="entry name" value="Glyco_hydro_1"/>
</dbReference>
<evidence type="ECO:0000256" key="11">
    <source>
        <dbReference type="RuleBase" id="RU361175"/>
    </source>
</evidence>
<feature type="active site" description="Proton donor" evidence="9">
    <location>
        <position position="173"/>
    </location>
</feature>
<dbReference type="InterPro" id="IPR017736">
    <property type="entry name" value="Glyco_hydro_1_beta-glucosidase"/>
</dbReference>
<accession>A0A2W1JXW4</accession>
<keyword evidence="7 11" id="KW-0326">Glycosidase</keyword>
<dbReference type="Proteomes" id="UP000248857">
    <property type="component" value="Unassembled WGS sequence"/>
</dbReference>
<evidence type="ECO:0000256" key="7">
    <source>
        <dbReference type="ARBA" id="ARBA00023295"/>
    </source>
</evidence>
<evidence type="ECO:0000313" key="13">
    <source>
        <dbReference type="Proteomes" id="UP000248857"/>
    </source>
</evidence>
<evidence type="ECO:0000256" key="10">
    <source>
        <dbReference type="PIRSR" id="PIRSR617736-2"/>
    </source>
</evidence>
<organism evidence="12 13">
    <name type="scientific">Acaryochloris thomasi RCC1774</name>
    <dbReference type="NCBI Taxonomy" id="1764569"/>
    <lineage>
        <taxon>Bacteria</taxon>
        <taxon>Bacillati</taxon>
        <taxon>Cyanobacteriota</taxon>
        <taxon>Cyanophyceae</taxon>
        <taxon>Acaryochloridales</taxon>
        <taxon>Acaryochloridaceae</taxon>
        <taxon>Acaryochloris</taxon>
        <taxon>Acaryochloris thomasi</taxon>
    </lineage>
</organism>
<keyword evidence="13" id="KW-1185">Reference proteome</keyword>
<dbReference type="AlphaFoldDB" id="A0A2W1JXW4"/>
<comment type="similarity">
    <text evidence="2 11">Belongs to the glycosyl hydrolase 1 family.</text>
</comment>
<evidence type="ECO:0000256" key="8">
    <source>
        <dbReference type="ARBA" id="ARBA00023326"/>
    </source>
</evidence>
<dbReference type="InterPro" id="IPR017853">
    <property type="entry name" value="GH"/>
</dbReference>
<feature type="binding site" evidence="10">
    <location>
        <position position="27"/>
    </location>
    <ligand>
        <name>substrate</name>
    </ligand>
</feature>
<sequence>MPLLESPMDTNPFKPDFTWGAAAASYQIEGAAHADDKGLSVWDIFCQQPGKVAGGDNGVVACDHYHRSIDDVQLMSEIGLQAYRLSISWPRVLPAGVGTVNQEGLDFYDRLVDCLLSHNIQPWVTLFHWDYPYDLYCRGGWLNRDSADWFADYTQVIVDKLSDRVQHWIPQNEPQCFIGLGHQQGEHAPGLKLSLREMLLAAHHSFLAHGKSVQVIRDRAQLPPTIGTALVGIVAIPATDSPADIEAARKATLSVKAKNCWNNTWFADPILRGEYPADGLQLFREHLPEISAEDLKTMHQPLDFYGLNIYQGYTVTAKPNGGYTFVSPAVGAPRTTMDWPITPEALYWGPKFIHERYQLPIAITENGMANSDWVHHDGQVHDPQRIDFLKGYLGAFGDAIASGIPAKGYFLWSIMDNFEWAYGYQKRFGIIHVDYGTQQRTLKDSAHWYKQVIASQGEVLRR</sequence>
<keyword evidence="5" id="KW-0136">Cellulose degradation</keyword>
<evidence type="ECO:0000256" key="1">
    <source>
        <dbReference type="ARBA" id="ARBA00000448"/>
    </source>
</evidence>
<dbReference type="GO" id="GO:0008422">
    <property type="term" value="F:beta-glucosidase activity"/>
    <property type="evidence" value="ECO:0007669"/>
    <property type="project" value="UniProtKB-EC"/>
</dbReference>
<evidence type="ECO:0000256" key="5">
    <source>
        <dbReference type="ARBA" id="ARBA00023001"/>
    </source>
</evidence>
<dbReference type="EMBL" id="PQWO01000005">
    <property type="protein sequence ID" value="PZD73451.1"/>
    <property type="molecule type" value="Genomic_DNA"/>
</dbReference>
<name>A0A2W1JXW4_9CYAN</name>
<feature type="binding site" evidence="10">
    <location>
        <position position="310"/>
    </location>
    <ligand>
        <name>substrate</name>
    </ligand>
</feature>
<feature type="binding site" evidence="10">
    <location>
        <position position="412"/>
    </location>
    <ligand>
        <name>substrate</name>
    </ligand>
</feature>
<comment type="catalytic activity">
    <reaction evidence="1 11">
        <text>Hydrolysis of terminal, non-reducing beta-D-glucosyl residues with release of beta-D-glucose.</text>
        <dbReference type="EC" id="3.2.1.21"/>
    </reaction>
</comment>
<dbReference type="Gene3D" id="3.20.20.80">
    <property type="entry name" value="Glycosidases"/>
    <property type="match status" value="1"/>
</dbReference>
<protein>
    <recommendedName>
        <fullName evidence="3 11">Beta-glucosidase</fullName>
        <ecNumber evidence="3 11">3.2.1.21</ecNumber>
    </recommendedName>
</protein>
<evidence type="ECO:0000256" key="6">
    <source>
        <dbReference type="ARBA" id="ARBA00023277"/>
    </source>
</evidence>
<proteinExistence type="inferred from homology"/>
<keyword evidence="4 11" id="KW-0378">Hydrolase</keyword>
<dbReference type="PANTHER" id="PTHR10353:SF36">
    <property type="entry name" value="LP05116P"/>
    <property type="match status" value="1"/>
</dbReference>
<dbReference type="Pfam" id="PF00232">
    <property type="entry name" value="Glyco_hydro_1"/>
    <property type="match status" value="1"/>
</dbReference>
<evidence type="ECO:0000256" key="2">
    <source>
        <dbReference type="ARBA" id="ARBA00010838"/>
    </source>
</evidence>
<evidence type="ECO:0000313" key="12">
    <source>
        <dbReference type="EMBL" id="PZD73451.1"/>
    </source>
</evidence>
<evidence type="ECO:0000256" key="9">
    <source>
        <dbReference type="PIRSR" id="PIRSR617736-1"/>
    </source>
</evidence>
<comment type="caution">
    <text evidence="12">The sequence shown here is derived from an EMBL/GenBank/DDBJ whole genome shotgun (WGS) entry which is preliminary data.</text>
</comment>
<dbReference type="InterPro" id="IPR033132">
    <property type="entry name" value="GH_1_N_CS"/>
</dbReference>
<feature type="binding site" evidence="10">
    <location>
        <position position="172"/>
    </location>
    <ligand>
        <name>substrate</name>
    </ligand>
</feature>
<gene>
    <name evidence="12" type="primary">gghA</name>
    <name evidence="12" type="ORF">C1752_01955</name>
</gene>
<keyword evidence="8" id="KW-0624">Polysaccharide degradation</keyword>
<feature type="active site" description="Nucleophile" evidence="9">
    <location>
        <position position="365"/>
    </location>
</feature>
<feature type="binding site" evidence="10">
    <location>
        <position position="128"/>
    </location>
    <ligand>
        <name>substrate</name>
    </ligand>
</feature>
<dbReference type="PROSITE" id="PS00653">
    <property type="entry name" value="GLYCOSYL_HYDROL_F1_2"/>
    <property type="match status" value="1"/>
</dbReference>